<feature type="domain" description="HNH nuclease" evidence="2">
    <location>
        <begin position="61"/>
        <end position="146"/>
    </location>
</feature>
<evidence type="ECO:0000313" key="3">
    <source>
        <dbReference type="EMBL" id="KJR86291.1"/>
    </source>
</evidence>
<proteinExistence type="predicted"/>
<feature type="compositionally biased region" description="Polar residues" evidence="1">
    <location>
        <begin position="203"/>
        <end position="216"/>
    </location>
</feature>
<dbReference type="AlphaFoldDB" id="A0A0F2MDR8"/>
<dbReference type="VEuPathDB" id="FungiDB:SPSK_02643"/>
<feature type="region of interest" description="Disordered" evidence="1">
    <location>
        <begin position="1"/>
        <end position="31"/>
    </location>
</feature>
<dbReference type="OrthoDB" id="5416097at2759"/>
<organism evidence="3 4">
    <name type="scientific">Sporothrix schenckii 1099-18</name>
    <dbReference type="NCBI Taxonomy" id="1397361"/>
    <lineage>
        <taxon>Eukaryota</taxon>
        <taxon>Fungi</taxon>
        <taxon>Dikarya</taxon>
        <taxon>Ascomycota</taxon>
        <taxon>Pezizomycotina</taxon>
        <taxon>Sordariomycetes</taxon>
        <taxon>Sordariomycetidae</taxon>
        <taxon>Ophiostomatales</taxon>
        <taxon>Ophiostomataceae</taxon>
        <taxon>Sporothrix</taxon>
    </lineage>
</organism>
<reference evidence="3 4" key="1">
    <citation type="journal article" date="2014" name="BMC Genomics">
        <title>Comparative genomics of the major fungal agents of human and animal Sporotrichosis: Sporothrix schenckii and Sporothrix brasiliensis.</title>
        <authorList>
            <person name="Teixeira M.M."/>
            <person name="de Almeida L.G."/>
            <person name="Kubitschek-Barreira P."/>
            <person name="Alves F.L."/>
            <person name="Kioshima E.S."/>
            <person name="Abadio A.K."/>
            <person name="Fernandes L."/>
            <person name="Derengowski L.S."/>
            <person name="Ferreira K.S."/>
            <person name="Souza R.C."/>
            <person name="Ruiz J.C."/>
            <person name="de Andrade N.C."/>
            <person name="Paes H.C."/>
            <person name="Nicola A.M."/>
            <person name="Albuquerque P."/>
            <person name="Gerber A.L."/>
            <person name="Martins V.P."/>
            <person name="Peconick L.D."/>
            <person name="Neto A.V."/>
            <person name="Chaucanez C.B."/>
            <person name="Silva P.A."/>
            <person name="Cunha O.L."/>
            <person name="de Oliveira F.F."/>
            <person name="dos Santos T.C."/>
            <person name="Barros A.L."/>
            <person name="Soares M.A."/>
            <person name="de Oliveira L.M."/>
            <person name="Marini M.M."/>
            <person name="Villalobos-Duno H."/>
            <person name="Cunha M.M."/>
            <person name="de Hoog S."/>
            <person name="da Silveira J.F."/>
            <person name="Henrissat B."/>
            <person name="Nino-Vega G.A."/>
            <person name="Cisalpino P.S."/>
            <person name="Mora-Montes H.M."/>
            <person name="Almeida S.R."/>
            <person name="Stajich J.E."/>
            <person name="Lopes-Bezerra L.M."/>
            <person name="Vasconcelos A.T."/>
            <person name="Felipe M.S."/>
        </authorList>
    </citation>
    <scope>NUCLEOTIDE SEQUENCE [LARGE SCALE GENOMIC DNA]</scope>
    <source>
        <strain evidence="3 4">1099-18</strain>
    </source>
</reference>
<dbReference type="RefSeq" id="XP_016588967.1">
    <property type="nucleotide sequence ID" value="XM_016729511.1"/>
</dbReference>
<feature type="region of interest" description="Disordered" evidence="1">
    <location>
        <begin position="195"/>
        <end position="216"/>
    </location>
</feature>
<dbReference type="EMBL" id="AXCR01000006">
    <property type="protein sequence ID" value="KJR86291.1"/>
    <property type="molecule type" value="Genomic_DNA"/>
</dbReference>
<evidence type="ECO:0000256" key="1">
    <source>
        <dbReference type="SAM" id="MobiDB-lite"/>
    </source>
</evidence>
<accession>A0A0F2MDR8</accession>
<evidence type="ECO:0000259" key="2">
    <source>
        <dbReference type="Pfam" id="PF13391"/>
    </source>
</evidence>
<protein>
    <recommendedName>
        <fullName evidence="2">HNH nuclease domain-containing protein</fullName>
    </recommendedName>
</protein>
<dbReference type="Pfam" id="PF13391">
    <property type="entry name" value="HNH_2"/>
    <property type="match status" value="1"/>
</dbReference>
<evidence type="ECO:0000313" key="4">
    <source>
        <dbReference type="Proteomes" id="UP000033710"/>
    </source>
</evidence>
<reference evidence="3 4" key="2">
    <citation type="journal article" date="2015" name="Eukaryot. Cell">
        <title>Asexual propagation of a virulent clone complex in a human and feline outbreak of sporotrichosis.</title>
        <authorList>
            <person name="Teixeira Mde M."/>
            <person name="Rodrigues A.M."/>
            <person name="Tsui C.K."/>
            <person name="de Almeida L.G."/>
            <person name="Van Diepeningen A.D."/>
            <person name="van den Ende B.G."/>
            <person name="Fernandes G.F."/>
            <person name="Kano R."/>
            <person name="Hamelin R.C."/>
            <person name="Lopes-Bezerra L.M."/>
            <person name="Vasconcelos A.T."/>
            <person name="de Hoog S."/>
            <person name="de Camargo Z.P."/>
            <person name="Felipe M.S."/>
        </authorList>
    </citation>
    <scope>NUCLEOTIDE SEQUENCE [LARGE SCALE GENOMIC DNA]</scope>
    <source>
        <strain evidence="3 4">1099-18</strain>
    </source>
</reference>
<dbReference type="InterPro" id="IPR003615">
    <property type="entry name" value="HNH_nuc"/>
</dbReference>
<comment type="caution">
    <text evidence="3">The sequence shown here is derived from an EMBL/GenBank/DDBJ whole genome shotgun (WGS) entry which is preliminary data.</text>
</comment>
<sequence length="293" mass="33038">MLFAVLQGQHPDAATKKRKTPGQEPQPVEQPRDADLAIGQGYVRKNEHEKKMCLERDQNKCIFTNDTNPEVCHIVPFAFNSTTTNLRAYTTNFCCTMAALFIDQEDALAGNGLVASGLGCSDKSWNMLCIDASLHAAWSRLQWAIECIGIEPYSGFHWMPLRRGDADPDKRVSLEPGTSDYRGMMDRMCIAVPESSEGHRPGSASQMPSTTMQQHDLQPPFSGQEFRVVHNTREDAEKMQRMVNIQWCCVRLAAMSGAAGPDDLDDDFSEFDHDREEYEIDVWRREISQSRDA</sequence>
<gene>
    <name evidence="3" type="ORF">SPSK_02643</name>
</gene>
<dbReference type="Proteomes" id="UP000033710">
    <property type="component" value="Unassembled WGS sequence"/>
</dbReference>
<dbReference type="GeneID" id="27664788"/>
<name>A0A0F2MDR8_SPOSC</name>
<dbReference type="KEGG" id="ssck:SPSK_02643"/>